<dbReference type="SMART" id="SM00342">
    <property type="entry name" value="HTH_ARAC"/>
    <property type="match status" value="1"/>
</dbReference>
<dbReference type="InterPro" id="IPR018060">
    <property type="entry name" value="HTH_AraC"/>
</dbReference>
<dbReference type="PROSITE" id="PS01124">
    <property type="entry name" value="HTH_ARAC_FAMILY_2"/>
    <property type="match status" value="1"/>
</dbReference>
<dbReference type="RefSeq" id="WP_272134092.1">
    <property type="nucleotide sequence ID" value="NZ_JAQLOI010000001.1"/>
</dbReference>
<sequence length="414" mass="47517">MKIEMELGILSLAQGFTWEVSIVGISLTTFILTNILTKPYKHRTDWLLCLWLFLLNVPLLHSALNHLNLATPTLFHYTNPTLNLLNGPILYLYVRLLISREKSTIKRSDLLHFIPFGLFYVLFLTMSHPDQMIPQPDKLNSSVGPVAGQGIPSLLDPLLVHFGLINVLFFFGYSIVTIYILNKHQKNITGIFSQKDNQITLKWIYALPSTVAMLVILNVAFESFLKSDIVIEPITLHMLSFLTFIVLLCFFGIKQKPVFQTKCLDSDKKENVTEDISIASNSTNENNKPTSNNNLSNEFIKQIIEEMQFYMQSEKPYTDPDFSVYMLSNALNIPRRSLSLVLNTGLSKNFYQYVNEFRIEEVKVQLEHQDNKSTIIDIAFQAGFKSKSSFNSLFKQYCHVTPSQYRKMIKQQTS</sequence>
<keyword evidence="4" id="KW-0472">Membrane</keyword>
<keyword evidence="4" id="KW-1133">Transmembrane helix</keyword>
<keyword evidence="7" id="KW-1185">Reference proteome</keyword>
<evidence type="ECO:0000313" key="7">
    <source>
        <dbReference type="Proteomes" id="UP001210678"/>
    </source>
</evidence>
<evidence type="ECO:0000256" key="4">
    <source>
        <dbReference type="SAM" id="Phobius"/>
    </source>
</evidence>
<dbReference type="PANTHER" id="PTHR43280">
    <property type="entry name" value="ARAC-FAMILY TRANSCRIPTIONAL REGULATOR"/>
    <property type="match status" value="1"/>
</dbReference>
<feature type="transmembrane region" description="Helical" evidence="4">
    <location>
        <begin position="20"/>
        <end position="37"/>
    </location>
</feature>
<evidence type="ECO:0000256" key="1">
    <source>
        <dbReference type="ARBA" id="ARBA00023015"/>
    </source>
</evidence>
<organism evidence="6 7">
    <name type="scientific">Vibrio algarum</name>
    <dbReference type="NCBI Taxonomy" id="3020714"/>
    <lineage>
        <taxon>Bacteria</taxon>
        <taxon>Pseudomonadati</taxon>
        <taxon>Pseudomonadota</taxon>
        <taxon>Gammaproteobacteria</taxon>
        <taxon>Vibrionales</taxon>
        <taxon>Vibrionaceae</taxon>
        <taxon>Vibrio</taxon>
    </lineage>
</organism>
<dbReference type="Gene3D" id="1.10.10.60">
    <property type="entry name" value="Homeodomain-like"/>
    <property type="match status" value="1"/>
</dbReference>
<comment type="caution">
    <text evidence="6">The sequence shown here is derived from an EMBL/GenBank/DDBJ whole genome shotgun (WGS) entry which is preliminary data.</text>
</comment>
<dbReference type="InterPro" id="IPR020449">
    <property type="entry name" value="Tscrpt_reg_AraC-type_HTH"/>
</dbReference>
<dbReference type="InterPro" id="IPR009057">
    <property type="entry name" value="Homeodomain-like_sf"/>
</dbReference>
<evidence type="ECO:0000313" key="6">
    <source>
        <dbReference type="EMBL" id="MDB1123479.1"/>
    </source>
</evidence>
<evidence type="ECO:0000259" key="5">
    <source>
        <dbReference type="PROSITE" id="PS01124"/>
    </source>
</evidence>
<dbReference type="PANTHER" id="PTHR43280:SF29">
    <property type="entry name" value="ARAC-FAMILY TRANSCRIPTIONAL REGULATOR"/>
    <property type="match status" value="1"/>
</dbReference>
<feature type="transmembrane region" description="Helical" evidence="4">
    <location>
        <begin position="44"/>
        <end position="61"/>
    </location>
</feature>
<proteinExistence type="predicted"/>
<reference evidence="6 7" key="1">
    <citation type="submission" date="2023-01" db="EMBL/GenBank/DDBJ databases">
        <title>Vibrio sp. KJ40-1 sp.nov, isolated from marine algae.</title>
        <authorList>
            <person name="Butt M."/>
            <person name="Kim J.M.J."/>
            <person name="Jeon C.O.C."/>
        </authorList>
    </citation>
    <scope>NUCLEOTIDE SEQUENCE [LARGE SCALE GENOMIC DNA]</scope>
    <source>
        <strain evidence="6 7">KJ40-1</strain>
    </source>
</reference>
<keyword evidence="4" id="KW-0812">Transmembrane</keyword>
<dbReference type="EMBL" id="JAQLOI010000001">
    <property type="protein sequence ID" value="MDB1123479.1"/>
    <property type="molecule type" value="Genomic_DNA"/>
</dbReference>
<name>A0ABT4YR23_9VIBR</name>
<dbReference type="Pfam" id="PF12833">
    <property type="entry name" value="HTH_18"/>
    <property type="match status" value="1"/>
</dbReference>
<feature type="domain" description="HTH araC/xylS-type" evidence="5">
    <location>
        <begin position="305"/>
        <end position="408"/>
    </location>
</feature>
<evidence type="ECO:0000256" key="3">
    <source>
        <dbReference type="ARBA" id="ARBA00023163"/>
    </source>
</evidence>
<dbReference type="Proteomes" id="UP001210678">
    <property type="component" value="Unassembled WGS sequence"/>
</dbReference>
<keyword evidence="1" id="KW-0805">Transcription regulation</keyword>
<dbReference type="PRINTS" id="PR00032">
    <property type="entry name" value="HTHARAC"/>
</dbReference>
<feature type="transmembrane region" description="Helical" evidence="4">
    <location>
        <begin position="158"/>
        <end position="182"/>
    </location>
</feature>
<dbReference type="SUPFAM" id="SSF46689">
    <property type="entry name" value="Homeodomain-like"/>
    <property type="match status" value="1"/>
</dbReference>
<evidence type="ECO:0000256" key="2">
    <source>
        <dbReference type="ARBA" id="ARBA00023125"/>
    </source>
</evidence>
<feature type="transmembrane region" description="Helical" evidence="4">
    <location>
        <begin position="233"/>
        <end position="253"/>
    </location>
</feature>
<feature type="transmembrane region" description="Helical" evidence="4">
    <location>
        <begin position="203"/>
        <end position="221"/>
    </location>
</feature>
<feature type="transmembrane region" description="Helical" evidence="4">
    <location>
        <begin position="110"/>
        <end position="128"/>
    </location>
</feature>
<feature type="transmembrane region" description="Helical" evidence="4">
    <location>
        <begin position="81"/>
        <end position="98"/>
    </location>
</feature>
<gene>
    <name evidence="6" type="ORF">PGX00_07325</name>
</gene>
<accession>A0ABT4YR23</accession>
<keyword evidence="3" id="KW-0804">Transcription</keyword>
<keyword evidence="2" id="KW-0238">DNA-binding</keyword>
<protein>
    <submittedName>
        <fullName evidence="6">Helix-turn-helix domain-containing protein</fullName>
    </submittedName>
</protein>